<proteinExistence type="predicted"/>
<dbReference type="SUPFAM" id="SSF55811">
    <property type="entry name" value="Nudix"/>
    <property type="match status" value="1"/>
</dbReference>
<dbReference type="InterPro" id="IPR020084">
    <property type="entry name" value="NUDIX_hydrolase_CS"/>
</dbReference>
<comment type="caution">
    <text evidence="3">The sequence shown here is derived from an EMBL/GenBank/DDBJ whole genome shotgun (WGS) entry which is preliminary data.</text>
</comment>
<protein>
    <recommendedName>
        <fullName evidence="2">Nudix hydrolase domain-containing protein</fullName>
    </recommendedName>
</protein>
<dbReference type="PROSITE" id="PS00893">
    <property type="entry name" value="NUDIX_BOX"/>
    <property type="match status" value="1"/>
</dbReference>
<accession>A0A1G2IEG8</accession>
<evidence type="ECO:0000313" key="4">
    <source>
        <dbReference type="Proteomes" id="UP000176774"/>
    </source>
</evidence>
<dbReference type="EMBL" id="MHPA01000015">
    <property type="protein sequence ID" value="OGZ73113.1"/>
    <property type="molecule type" value="Genomic_DNA"/>
</dbReference>
<sequence>MKITLIPKGAIIKKSEVSAVFLIGFISEKVVACRNERGWDIPGGHLENEEELIDGLRREAEEEAGVSFMNAILYAKSTTSSKGKYKDKYMVVFVSNSCKLEDFTPKPDALERDLLDTETLIERYHGEKDLLCDLIQKAQESLKKQ</sequence>
<dbReference type="InterPro" id="IPR000086">
    <property type="entry name" value="NUDIX_hydrolase_dom"/>
</dbReference>
<feature type="domain" description="Nudix hydrolase" evidence="2">
    <location>
        <begin position="13"/>
        <end position="137"/>
    </location>
</feature>
<name>A0A1G2IEG8_9BACT</name>
<evidence type="ECO:0000313" key="3">
    <source>
        <dbReference type="EMBL" id="OGZ73113.1"/>
    </source>
</evidence>
<organism evidence="3 4">
    <name type="scientific">Candidatus Staskawiczbacteria bacterium RIFCSPLOWO2_01_FULL_38_12b</name>
    <dbReference type="NCBI Taxonomy" id="1802214"/>
    <lineage>
        <taxon>Bacteria</taxon>
        <taxon>Candidatus Staskawicziibacteriota</taxon>
    </lineage>
</organism>
<dbReference type="InterPro" id="IPR015797">
    <property type="entry name" value="NUDIX_hydrolase-like_dom_sf"/>
</dbReference>
<dbReference type="PANTHER" id="PTHR43222">
    <property type="entry name" value="NUDIX HYDROLASE 23"/>
    <property type="match status" value="1"/>
</dbReference>
<gene>
    <name evidence="3" type="ORF">A2908_01115</name>
</gene>
<dbReference type="GO" id="GO:0016787">
    <property type="term" value="F:hydrolase activity"/>
    <property type="evidence" value="ECO:0007669"/>
    <property type="project" value="UniProtKB-KW"/>
</dbReference>
<evidence type="ECO:0000259" key="2">
    <source>
        <dbReference type="PROSITE" id="PS51462"/>
    </source>
</evidence>
<dbReference type="Proteomes" id="UP000176774">
    <property type="component" value="Unassembled WGS sequence"/>
</dbReference>
<dbReference type="AlphaFoldDB" id="A0A1G2IEG8"/>
<evidence type="ECO:0000256" key="1">
    <source>
        <dbReference type="ARBA" id="ARBA00022801"/>
    </source>
</evidence>
<dbReference type="Pfam" id="PF00293">
    <property type="entry name" value="NUDIX"/>
    <property type="match status" value="1"/>
</dbReference>
<dbReference type="Gene3D" id="3.90.79.10">
    <property type="entry name" value="Nucleoside Triphosphate Pyrophosphohydrolase"/>
    <property type="match status" value="1"/>
</dbReference>
<dbReference type="PANTHER" id="PTHR43222:SF2">
    <property type="entry name" value="NUDIX HYDROLASE 23, CHLOROPLASTIC"/>
    <property type="match status" value="1"/>
</dbReference>
<reference evidence="3 4" key="1">
    <citation type="journal article" date="2016" name="Nat. Commun.">
        <title>Thousands of microbial genomes shed light on interconnected biogeochemical processes in an aquifer system.</title>
        <authorList>
            <person name="Anantharaman K."/>
            <person name="Brown C.T."/>
            <person name="Hug L.A."/>
            <person name="Sharon I."/>
            <person name="Castelle C.J."/>
            <person name="Probst A.J."/>
            <person name="Thomas B.C."/>
            <person name="Singh A."/>
            <person name="Wilkins M.J."/>
            <person name="Karaoz U."/>
            <person name="Brodie E.L."/>
            <person name="Williams K.H."/>
            <person name="Hubbard S.S."/>
            <person name="Banfield J.F."/>
        </authorList>
    </citation>
    <scope>NUCLEOTIDE SEQUENCE [LARGE SCALE GENOMIC DNA]</scope>
</reference>
<dbReference type="PROSITE" id="PS51462">
    <property type="entry name" value="NUDIX"/>
    <property type="match status" value="1"/>
</dbReference>
<keyword evidence="1" id="KW-0378">Hydrolase</keyword>
<dbReference type="STRING" id="1802214.A2908_01115"/>
<dbReference type="CDD" id="cd02883">
    <property type="entry name" value="NUDIX_Hydrolase"/>
    <property type="match status" value="1"/>
</dbReference>